<dbReference type="Pfam" id="PF01074">
    <property type="entry name" value="Glyco_hydro_38N"/>
    <property type="match status" value="1"/>
</dbReference>
<dbReference type="InterPro" id="IPR027291">
    <property type="entry name" value="Glyco_hydro_38_N_sf"/>
</dbReference>
<evidence type="ECO:0000256" key="1">
    <source>
        <dbReference type="ARBA" id="ARBA00000365"/>
    </source>
</evidence>
<dbReference type="GO" id="GO:0030246">
    <property type="term" value="F:carbohydrate binding"/>
    <property type="evidence" value="ECO:0007669"/>
    <property type="project" value="InterPro"/>
</dbReference>
<evidence type="ECO:0000256" key="3">
    <source>
        <dbReference type="ARBA" id="ARBA00012752"/>
    </source>
</evidence>
<dbReference type="InterPro" id="IPR028995">
    <property type="entry name" value="Glyco_hydro_57/38_cen_sf"/>
</dbReference>
<dbReference type="GO" id="GO:0046872">
    <property type="term" value="F:metal ion binding"/>
    <property type="evidence" value="ECO:0007669"/>
    <property type="project" value="UniProtKB-KW"/>
</dbReference>
<organism evidence="13 14">
    <name type="scientific">Rhynchophorus ferrugineus</name>
    <name type="common">Red palm weevil</name>
    <name type="synonym">Curculio ferrugineus</name>
    <dbReference type="NCBI Taxonomy" id="354439"/>
    <lineage>
        <taxon>Eukaryota</taxon>
        <taxon>Metazoa</taxon>
        <taxon>Ecdysozoa</taxon>
        <taxon>Arthropoda</taxon>
        <taxon>Hexapoda</taxon>
        <taxon>Insecta</taxon>
        <taxon>Pterygota</taxon>
        <taxon>Neoptera</taxon>
        <taxon>Endopterygota</taxon>
        <taxon>Coleoptera</taxon>
        <taxon>Polyphaga</taxon>
        <taxon>Cucujiformia</taxon>
        <taxon>Curculionidae</taxon>
        <taxon>Dryophthorinae</taxon>
        <taxon>Rhynchophorus</taxon>
    </lineage>
</organism>
<keyword evidence="5 11" id="KW-0732">Signal</keyword>
<proteinExistence type="inferred from homology"/>
<dbReference type="Pfam" id="PF21260">
    <property type="entry name" value="Laman-like_dom"/>
    <property type="match status" value="1"/>
</dbReference>
<dbReference type="InterPro" id="IPR000602">
    <property type="entry name" value="Glyco_hydro_38_N"/>
</dbReference>
<evidence type="ECO:0000256" key="7">
    <source>
        <dbReference type="ARBA" id="ARBA00022833"/>
    </source>
</evidence>
<keyword evidence="4 11" id="KW-0479">Metal-binding</keyword>
<evidence type="ECO:0000256" key="6">
    <source>
        <dbReference type="ARBA" id="ARBA00022801"/>
    </source>
</evidence>
<keyword evidence="7 11" id="KW-0862">Zinc</keyword>
<feature type="chain" id="PRO_5033098289" description="Alpha-mannosidase" evidence="11">
    <location>
        <begin position="20"/>
        <end position="1007"/>
    </location>
</feature>
<dbReference type="InterPro" id="IPR050843">
    <property type="entry name" value="Glycosyl_Hydrlase_38"/>
</dbReference>
<dbReference type="PANTHER" id="PTHR11607">
    <property type="entry name" value="ALPHA-MANNOSIDASE"/>
    <property type="match status" value="1"/>
</dbReference>
<comment type="cofactor">
    <cofactor evidence="11">
        <name>Zn(2+)</name>
        <dbReference type="ChEBI" id="CHEBI:29105"/>
    </cofactor>
    <text evidence="11">Binds 1 zinc ion per subunit.</text>
</comment>
<dbReference type="FunFam" id="1.20.1270.50:FF:000002">
    <property type="entry name" value="Alpha-mannosidase"/>
    <property type="match status" value="1"/>
</dbReference>
<dbReference type="Pfam" id="PF09261">
    <property type="entry name" value="Alpha-mann_mid"/>
    <property type="match status" value="1"/>
</dbReference>
<dbReference type="InterPro" id="IPR011013">
    <property type="entry name" value="Gal_mutarotase_sf_dom"/>
</dbReference>
<dbReference type="CDD" id="cd10810">
    <property type="entry name" value="GH38N_AMII_LAM_like"/>
    <property type="match status" value="1"/>
</dbReference>
<evidence type="ECO:0000256" key="2">
    <source>
        <dbReference type="ARBA" id="ARBA00009792"/>
    </source>
</evidence>
<evidence type="ECO:0000313" key="14">
    <source>
        <dbReference type="Proteomes" id="UP000625711"/>
    </source>
</evidence>
<dbReference type="SUPFAM" id="SSF74650">
    <property type="entry name" value="Galactose mutarotase-like"/>
    <property type="match status" value="1"/>
</dbReference>
<evidence type="ECO:0000256" key="8">
    <source>
        <dbReference type="ARBA" id="ARBA00023157"/>
    </source>
</evidence>
<evidence type="ECO:0000256" key="4">
    <source>
        <dbReference type="ARBA" id="ARBA00022723"/>
    </source>
</evidence>
<accession>A0A834HQ65</accession>
<dbReference type="Gene3D" id="1.20.1270.50">
    <property type="entry name" value="Glycoside hydrolase family 38, central domain"/>
    <property type="match status" value="2"/>
</dbReference>
<dbReference type="InterPro" id="IPR011682">
    <property type="entry name" value="Glyco_hydro_38_C"/>
</dbReference>
<dbReference type="Gene3D" id="2.60.40.1360">
    <property type="match status" value="1"/>
</dbReference>
<keyword evidence="8" id="KW-1015">Disulfide bond</keyword>
<sequence>MYKVYVCLSSLLAISIVQGVPVRTGEKEKIKSCGYESCVPIKEGYVNIHLIPHSHDDVGWVKTVDQFYYGTNLEMYPAAVQFIYDNVLRSVQKNPNRKFIYVETAFFWKWWLEQGDFEKNLLKELVNNGQIEFIGGGWSMNDEAVTNYQSIIDQMSWGLRRLSDCFGECARPKMGWQIDPFGHSSEMASIFAQLGYDGVILGRIDFQDKEVRLANKSMEMVWRGSHSLGRPSDIFTSILFNHYDAPRGFCFDILCADNPLVDDVNSAEYNIAEKAEEFIAEHIRPMMQSFQTSNVIIPMGRDFAYQQAEAWFTSMDRLIKYVNIKQDFNGTKYHMMYSTPSCYTAAVHKESQGQLSSKLKTDDFLPYGSESMAYWTGYYTSRPTLKRFERIGNNFLQICKQLFTLGNIPQSEEPKLNSLREAMGVMQHHDAITGTEKEIVAYDYAKILYEGIENCGDISTQALKKLTNSNKQFTSCLLANISECRISEKAETFVVTLYNPLSRPVSKVVRLPVLGESYSITDYNGETVKSELFPIPTGAKRIIGRNSNATLELVFIAKDVPPLGYKSFYIQNNHGDDIVAEDLSWFFSYSNNNGASFDVDPSTGLVNKIDTNGVSLNLNQTFWFYNGTNGWGHYGIRASGAYIFRPEPSDPIKLLSETARFEVYRGELVTEVHQTFNEYASQVIRVYETEQYVEFNWIIGPLEMEDLHGKEVITRYTTDLNNKKVFYTDSNGRETMKRVRDYRPTWDVEKIEREASNYYPVTSKISIRDEERNVGLTVLTERAEGGSSLHDGEIELMLLRNTMADDQLGVSEALIELAYTEPIMVRGSHYVVGAKLENNSETEPNLSTLEHKIADEKLLDSWVFLSVPDEITFNDYKQQHMMMFSGLKKALPDNVHIMTLEPWKDSTFLLRLEHTFEKNEDPTLSRPVQVNLQDLFTLFDIKKIQETTLGGNQLLKNNQRLMFKSPDQRELENDNHQDDELLEKYIVSLNPMQIRTFIISIEMRTNK</sequence>
<dbReference type="FunFam" id="2.60.40.1180:FF:000018">
    <property type="entry name" value="Alpha-mannosidase"/>
    <property type="match status" value="1"/>
</dbReference>
<name>A0A834HQ65_RHYFE</name>
<comment type="catalytic activity">
    <reaction evidence="1">
        <text>Hydrolysis of terminal, non-reducing alpha-D-mannose residues in alpha-D-mannosides.</text>
        <dbReference type="EC" id="3.2.1.24"/>
    </reaction>
</comment>
<evidence type="ECO:0000313" key="13">
    <source>
        <dbReference type="EMBL" id="KAF7265914.1"/>
    </source>
</evidence>
<dbReference type="AlphaFoldDB" id="A0A834HQ65"/>
<dbReference type="PANTHER" id="PTHR11607:SF3">
    <property type="entry name" value="LYSOSOMAL ALPHA-MANNOSIDASE"/>
    <property type="match status" value="1"/>
</dbReference>
<dbReference type="FunFam" id="2.70.98.30:FF:000003">
    <property type="entry name" value="Alpha-mannosidase"/>
    <property type="match status" value="1"/>
</dbReference>
<comment type="caution">
    <text evidence="13">The sequence shown here is derived from an EMBL/GenBank/DDBJ whole genome shotgun (WGS) entry which is preliminary data.</text>
</comment>
<feature type="domain" description="Glycoside hydrolase family 38 central" evidence="12">
    <location>
        <begin position="373"/>
        <end position="448"/>
    </location>
</feature>
<keyword evidence="6 11" id="KW-0378">Hydrolase</keyword>
<dbReference type="InterPro" id="IPR013780">
    <property type="entry name" value="Glyco_hydro_b"/>
</dbReference>
<dbReference type="FunFam" id="3.20.110.10:FF:000001">
    <property type="entry name" value="Alpha-mannosidase"/>
    <property type="match status" value="1"/>
</dbReference>
<dbReference type="EC" id="3.2.1.-" evidence="11"/>
<dbReference type="GO" id="GO:0005764">
    <property type="term" value="C:lysosome"/>
    <property type="evidence" value="ECO:0007669"/>
    <property type="project" value="TreeGrafter"/>
</dbReference>
<dbReference type="InterPro" id="IPR041147">
    <property type="entry name" value="GH38_C"/>
</dbReference>
<dbReference type="SMART" id="SM00872">
    <property type="entry name" value="Alpha-mann_mid"/>
    <property type="match status" value="1"/>
</dbReference>
<dbReference type="InterPro" id="IPR015341">
    <property type="entry name" value="Glyco_hydro_38_cen"/>
</dbReference>
<dbReference type="GO" id="GO:0006013">
    <property type="term" value="P:mannose metabolic process"/>
    <property type="evidence" value="ECO:0007669"/>
    <property type="project" value="InterPro"/>
</dbReference>
<dbReference type="GO" id="GO:0004559">
    <property type="term" value="F:alpha-mannosidase activity"/>
    <property type="evidence" value="ECO:0007669"/>
    <property type="project" value="UniProtKB-EC"/>
</dbReference>
<keyword evidence="10 11" id="KW-0326">Glycosidase</keyword>
<dbReference type="OrthoDB" id="2016903at2759"/>
<feature type="signal peptide" evidence="11">
    <location>
        <begin position="1"/>
        <end position="19"/>
    </location>
</feature>
<evidence type="ECO:0000256" key="9">
    <source>
        <dbReference type="ARBA" id="ARBA00023180"/>
    </source>
</evidence>
<dbReference type="SUPFAM" id="SSF88713">
    <property type="entry name" value="Glycoside hydrolase/deacetylase"/>
    <property type="match status" value="1"/>
</dbReference>
<dbReference type="InterPro" id="IPR011330">
    <property type="entry name" value="Glyco_hydro/deAcase_b/a-brl"/>
</dbReference>
<evidence type="ECO:0000256" key="10">
    <source>
        <dbReference type="ARBA" id="ARBA00023295"/>
    </source>
</evidence>
<evidence type="ECO:0000256" key="11">
    <source>
        <dbReference type="RuleBase" id="RU361199"/>
    </source>
</evidence>
<dbReference type="Gene3D" id="2.60.40.1180">
    <property type="entry name" value="Golgi alpha-mannosidase II"/>
    <property type="match status" value="1"/>
</dbReference>
<evidence type="ECO:0000259" key="12">
    <source>
        <dbReference type="SMART" id="SM00872"/>
    </source>
</evidence>
<dbReference type="Proteomes" id="UP000625711">
    <property type="component" value="Unassembled WGS sequence"/>
</dbReference>
<keyword evidence="9" id="KW-0325">Glycoprotein</keyword>
<keyword evidence="14" id="KW-1185">Reference proteome</keyword>
<dbReference type="SUPFAM" id="SSF88688">
    <property type="entry name" value="Families 57/38 glycoside transferase middle domain"/>
    <property type="match status" value="1"/>
</dbReference>
<dbReference type="InterPro" id="IPR037094">
    <property type="entry name" value="Glyco_hydro_38_cen_sf"/>
</dbReference>
<gene>
    <name evidence="13" type="ORF">GWI33_020659</name>
</gene>
<dbReference type="Gene3D" id="3.20.110.10">
    <property type="entry name" value="Glycoside hydrolase 38, N terminal domain"/>
    <property type="match status" value="1"/>
</dbReference>
<dbReference type="Pfam" id="PF17677">
    <property type="entry name" value="Glyco_hydro38C2"/>
    <property type="match status" value="1"/>
</dbReference>
<dbReference type="Gene3D" id="2.70.98.30">
    <property type="entry name" value="Golgi alpha-mannosidase II, domain 4"/>
    <property type="match status" value="1"/>
</dbReference>
<evidence type="ECO:0000256" key="5">
    <source>
        <dbReference type="ARBA" id="ARBA00022729"/>
    </source>
</evidence>
<dbReference type="InterPro" id="IPR048534">
    <property type="entry name" value="Man2a1-like_dom"/>
</dbReference>
<reference evidence="13" key="1">
    <citation type="submission" date="2020-08" db="EMBL/GenBank/DDBJ databases">
        <title>Genome sequencing and assembly of the red palm weevil Rhynchophorus ferrugineus.</title>
        <authorList>
            <person name="Dias G.B."/>
            <person name="Bergman C.M."/>
            <person name="Manee M."/>
        </authorList>
    </citation>
    <scope>NUCLEOTIDE SEQUENCE</scope>
    <source>
        <strain evidence="13">AA-2017</strain>
        <tissue evidence="13">Whole larva</tissue>
    </source>
</reference>
<comment type="similarity">
    <text evidence="2 11">Belongs to the glycosyl hydrolase 38 family.</text>
</comment>
<dbReference type="EMBL" id="JAACXV010014582">
    <property type="protein sequence ID" value="KAF7265914.1"/>
    <property type="molecule type" value="Genomic_DNA"/>
</dbReference>
<dbReference type="Pfam" id="PF07748">
    <property type="entry name" value="Glyco_hydro_38C"/>
    <property type="match status" value="1"/>
</dbReference>
<protein>
    <recommendedName>
        <fullName evidence="3 11">Alpha-mannosidase</fullName>
        <ecNumber evidence="11">3.2.1.-</ecNumber>
    </recommendedName>
</protein>
<dbReference type="FunFam" id="1.20.1270.50:FF:000003">
    <property type="entry name" value="Alpha-mannosidase"/>
    <property type="match status" value="1"/>
</dbReference>